<keyword evidence="3" id="KW-1185">Reference proteome</keyword>
<sequence>MAAWRHSSGAAPRATGGGGAAHGLTSSKQEVEVAQQEVDGDFLRKRSASCFLQINNWNHSA</sequence>
<protein>
    <submittedName>
        <fullName evidence="2">Uncharacterized protein</fullName>
    </submittedName>
</protein>
<dbReference type="EMBL" id="SRLO01001424">
    <property type="protein sequence ID" value="TNN37937.1"/>
    <property type="molecule type" value="Genomic_DNA"/>
</dbReference>
<evidence type="ECO:0000313" key="3">
    <source>
        <dbReference type="Proteomes" id="UP000314294"/>
    </source>
</evidence>
<dbReference type="AlphaFoldDB" id="A0A4Z2F9W4"/>
<name>A0A4Z2F9W4_9TELE</name>
<proteinExistence type="predicted"/>
<accession>A0A4Z2F9W4</accession>
<comment type="caution">
    <text evidence="2">The sequence shown here is derived from an EMBL/GenBank/DDBJ whole genome shotgun (WGS) entry which is preliminary data.</text>
</comment>
<reference evidence="2 3" key="1">
    <citation type="submission" date="2019-03" db="EMBL/GenBank/DDBJ databases">
        <title>First draft genome of Liparis tanakae, snailfish: a comprehensive survey of snailfish specific genes.</title>
        <authorList>
            <person name="Kim W."/>
            <person name="Song I."/>
            <person name="Jeong J.-H."/>
            <person name="Kim D."/>
            <person name="Kim S."/>
            <person name="Ryu S."/>
            <person name="Song J.Y."/>
            <person name="Lee S.K."/>
        </authorList>
    </citation>
    <scope>NUCLEOTIDE SEQUENCE [LARGE SCALE GENOMIC DNA]</scope>
    <source>
        <tissue evidence="2">Muscle</tissue>
    </source>
</reference>
<dbReference type="Proteomes" id="UP000314294">
    <property type="component" value="Unassembled WGS sequence"/>
</dbReference>
<organism evidence="2 3">
    <name type="scientific">Liparis tanakae</name>
    <name type="common">Tanaka's snailfish</name>
    <dbReference type="NCBI Taxonomy" id="230148"/>
    <lineage>
        <taxon>Eukaryota</taxon>
        <taxon>Metazoa</taxon>
        <taxon>Chordata</taxon>
        <taxon>Craniata</taxon>
        <taxon>Vertebrata</taxon>
        <taxon>Euteleostomi</taxon>
        <taxon>Actinopterygii</taxon>
        <taxon>Neopterygii</taxon>
        <taxon>Teleostei</taxon>
        <taxon>Neoteleostei</taxon>
        <taxon>Acanthomorphata</taxon>
        <taxon>Eupercaria</taxon>
        <taxon>Perciformes</taxon>
        <taxon>Cottioidei</taxon>
        <taxon>Cottales</taxon>
        <taxon>Liparidae</taxon>
        <taxon>Liparis</taxon>
    </lineage>
</organism>
<evidence type="ECO:0000256" key="1">
    <source>
        <dbReference type="SAM" id="MobiDB-lite"/>
    </source>
</evidence>
<evidence type="ECO:0000313" key="2">
    <source>
        <dbReference type="EMBL" id="TNN37937.1"/>
    </source>
</evidence>
<gene>
    <name evidence="2" type="ORF">EYF80_051891</name>
</gene>
<feature type="region of interest" description="Disordered" evidence="1">
    <location>
        <begin position="1"/>
        <end position="36"/>
    </location>
</feature>